<organism evidence="1 2">
    <name type="scientific">Rhizobium ruizarguesonis</name>
    <dbReference type="NCBI Taxonomy" id="2081791"/>
    <lineage>
        <taxon>Bacteria</taxon>
        <taxon>Pseudomonadati</taxon>
        <taxon>Pseudomonadota</taxon>
        <taxon>Alphaproteobacteria</taxon>
        <taxon>Hyphomicrobiales</taxon>
        <taxon>Rhizobiaceae</taxon>
        <taxon>Rhizobium/Agrobacterium group</taxon>
        <taxon>Rhizobium</taxon>
    </lineage>
</organism>
<name>A0AB38HY51_9HYPH</name>
<proteinExistence type="predicted"/>
<dbReference type="Proteomes" id="UP000294215">
    <property type="component" value="Unassembled WGS sequence"/>
</dbReference>
<sequence>MIFYYPVPSARIAAMNLGGRSAMRISGMGEKSVVVCVRRLPALFSILLASAVQAFPCDQTIVLSNWKSCQVAPLSDEGGAADWKAVPEWTRDKAISPYFLNDPRALANHGLCNAKFHRVVICWPGWDEGNKDECSYLICNGASWKRESEGGERL</sequence>
<evidence type="ECO:0000313" key="2">
    <source>
        <dbReference type="Proteomes" id="UP000294215"/>
    </source>
</evidence>
<protein>
    <submittedName>
        <fullName evidence="1">Uncharacterized protein</fullName>
    </submittedName>
</protein>
<accession>A0AB38HY51</accession>
<comment type="caution">
    <text evidence="1">The sequence shown here is derived from an EMBL/GenBank/DDBJ whole genome shotgun (WGS) entry which is preliminary data.</text>
</comment>
<gene>
    <name evidence="1" type="ORF">ELH40_00500</name>
</gene>
<evidence type="ECO:0000313" key="1">
    <source>
        <dbReference type="EMBL" id="TBC13512.1"/>
    </source>
</evidence>
<dbReference type="RefSeq" id="WP_018486252.1">
    <property type="nucleotide sequence ID" value="NZ_SIMQ01000001.1"/>
</dbReference>
<reference evidence="1 2" key="1">
    <citation type="submission" date="2019-02" db="EMBL/GenBank/DDBJ databases">
        <title>The genomic architecture of introgression among sibling species of bacteria.</title>
        <authorList>
            <person name="Cavassim M.I.A."/>
            <person name="Moeskjaer S."/>
            <person name="Moslemi C."/>
            <person name="Fields B."/>
            <person name="Bachmann A."/>
            <person name="Vilhjalmsson B."/>
            <person name="Schierup M.H."/>
            <person name="Young J.P.W."/>
            <person name="Andersen S.U."/>
        </authorList>
    </citation>
    <scope>NUCLEOTIDE SEQUENCE [LARGE SCALE GENOMIC DNA]</scope>
    <source>
        <strain evidence="1 2">SM92</strain>
    </source>
</reference>
<dbReference type="AlphaFoldDB" id="A0AB38HY51"/>
<dbReference type="EMBL" id="SIMR01000001">
    <property type="protein sequence ID" value="TBC13512.1"/>
    <property type="molecule type" value="Genomic_DNA"/>
</dbReference>